<dbReference type="EMBL" id="CP043311">
    <property type="protein sequence ID" value="QEY62934.1"/>
    <property type="molecule type" value="Genomic_DNA"/>
</dbReference>
<feature type="coiled-coil region" evidence="8">
    <location>
        <begin position="191"/>
        <end position="218"/>
    </location>
</feature>
<dbReference type="InterPro" id="IPR010131">
    <property type="entry name" value="MdtP/NodT-like"/>
</dbReference>
<accession>A0A5J6QK97</accession>
<feature type="chain" id="PRO_5023880286" evidence="9">
    <location>
        <begin position="28"/>
        <end position="418"/>
    </location>
</feature>
<comment type="subcellular location">
    <subcellularLocation>
        <location evidence="1">Cell outer membrane</location>
    </subcellularLocation>
</comment>
<evidence type="ECO:0000256" key="8">
    <source>
        <dbReference type="SAM" id="Coils"/>
    </source>
</evidence>
<dbReference type="PANTHER" id="PTHR30203">
    <property type="entry name" value="OUTER MEMBRANE CATION EFFLUX PROTEIN"/>
    <property type="match status" value="1"/>
</dbReference>
<evidence type="ECO:0000313" key="11">
    <source>
        <dbReference type="Proteomes" id="UP000327179"/>
    </source>
</evidence>
<dbReference type="Proteomes" id="UP000327179">
    <property type="component" value="Chromosome"/>
</dbReference>
<dbReference type="InterPro" id="IPR003423">
    <property type="entry name" value="OMP_efflux"/>
</dbReference>
<evidence type="ECO:0000256" key="3">
    <source>
        <dbReference type="ARBA" id="ARBA00022452"/>
    </source>
</evidence>
<dbReference type="SUPFAM" id="SSF56954">
    <property type="entry name" value="Outer membrane efflux proteins (OEP)"/>
    <property type="match status" value="1"/>
</dbReference>
<dbReference type="PANTHER" id="PTHR30203:SF24">
    <property type="entry name" value="BLR4935 PROTEIN"/>
    <property type="match status" value="1"/>
</dbReference>
<proteinExistence type="inferred from homology"/>
<evidence type="ECO:0000256" key="5">
    <source>
        <dbReference type="ARBA" id="ARBA00023139"/>
    </source>
</evidence>
<evidence type="ECO:0000256" key="4">
    <source>
        <dbReference type="ARBA" id="ARBA00022692"/>
    </source>
</evidence>
<keyword evidence="11" id="KW-1185">Reference proteome</keyword>
<comment type="similarity">
    <text evidence="2">Belongs to the outer membrane factor (OMF) (TC 1.B.17) family.</text>
</comment>
<evidence type="ECO:0000313" key="10">
    <source>
        <dbReference type="EMBL" id="QEY62934.1"/>
    </source>
</evidence>
<organism evidence="10 11">
    <name type="scientific">Metapseudomonas lalkuanensis</name>
    <dbReference type="NCBI Taxonomy" id="2604832"/>
    <lineage>
        <taxon>Bacteria</taxon>
        <taxon>Pseudomonadati</taxon>
        <taxon>Pseudomonadota</taxon>
        <taxon>Gammaproteobacteria</taxon>
        <taxon>Pseudomonadales</taxon>
        <taxon>Pseudomonadaceae</taxon>
        <taxon>Metapseudomonas</taxon>
    </lineage>
</organism>
<protein>
    <submittedName>
        <fullName evidence="10">TolC family protein</fullName>
    </submittedName>
</protein>
<keyword evidence="3" id="KW-1134">Transmembrane beta strand</keyword>
<dbReference type="Pfam" id="PF02321">
    <property type="entry name" value="OEP"/>
    <property type="match status" value="1"/>
</dbReference>
<dbReference type="Gene3D" id="1.20.1600.10">
    <property type="entry name" value="Outer membrane efflux proteins (OEP)"/>
    <property type="match status" value="1"/>
</dbReference>
<keyword evidence="4" id="KW-0812">Transmembrane</keyword>
<keyword evidence="7" id="KW-0449">Lipoprotein</keyword>
<evidence type="ECO:0000256" key="9">
    <source>
        <dbReference type="SAM" id="SignalP"/>
    </source>
</evidence>
<name>A0A5J6QK97_9GAMM</name>
<evidence type="ECO:0000256" key="1">
    <source>
        <dbReference type="ARBA" id="ARBA00004442"/>
    </source>
</evidence>
<reference evidence="10 11" key="1">
    <citation type="submission" date="2019-08" db="EMBL/GenBank/DDBJ databases">
        <title>Whole-genome Sequencing of e-waste polymer degrading bacterium Pseudomonas sp. strain PE08.</title>
        <authorList>
            <person name="Kirdat K."/>
            <person name="Debbarma P."/>
            <person name="Narawade N."/>
            <person name="Suyal D."/>
            <person name="Thorat V."/>
            <person name="Shouche Y."/>
            <person name="Goel R."/>
            <person name="Yadav A."/>
        </authorList>
    </citation>
    <scope>NUCLEOTIDE SEQUENCE [LARGE SCALE GENOMIC DNA]</scope>
    <source>
        <strain evidence="10 11">PE08</strain>
    </source>
</reference>
<keyword evidence="6" id="KW-0998">Cell outer membrane</keyword>
<evidence type="ECO:0000256" key="2">
    <source>
        <dbReference type="ARBA" id="ARBA00007613"/>
    </source>
</evidence>
<gene>
    <name evidence="10" type="ORF">FXN65_12930</name>
</gene>
<keyword evidence="5" id="KW-0564">Palmitate</keyword>
<sequence length="418" mass="46587">MTSPNPCRGWPVPAAVAMMLFALPGQAASLSLDDALQLAERNAPSLSAQAARLDAAQNAAIPAGELPDPKLVLGLQNVPIEGEDRWSVDRDFMTMQMVGVMQEMPSRAKREARIETARASVDRAATEAAAERVKVRRETALAWISAYTGQRKLARFDDFFRENRLLAEAVQARLAGGRGQAQDAVEPRQEAAQLAEQQDELELQLAQARAALKRWIGQDAGLPLSGELPSWPIDAPQYLQALHRHPELATYEPMTREAEAQVREAEAEKKPDWSWEVDYQRRGREFGDMMTVQFTFDLPVFSGSRQDPKIAVRRAQVNELEAEREALLREHAEQLEADVADYQRLDRAVSRSRATLVPLAEEKVRLALADYRAGKSELASVIAARRELVQARLKEIDLQGQQAQAAARLYFTYGEGRP</sequence>
<dbReference type="AlphaFoldDB" id="A0A5J6QK97"/>
<dbReference type="GO" id="GO:0016020">
    <property type="term" value="C:membrane"/>
    <property type="evidence" value="ECO:0007669"/>
    <property type="project" value="UniProtKB-SubCell"/>
</dbReference>
<evidence type="ECO:0000256" key="6">
    <source>
        <dbReference type="ARBA" id="ARBA00023237"/>
    </source>
</evidence>
<keyword evidence="8" id="KW-0175">Coiled coil</keyword>
<evidence type="ECO:0000256" key="7">
    <source>
        <dbReference type="ARBA" id="ARBA00023288"/>
    </source>
</evidence>
<keyword evidence="3" id="KW-0472">Membrane</keyword>
<feature type="coiled-coil region" evidence="8">
    <location>
        <begin position="310"/>
        <end position="345"/>
    </location>
</feature>
<dbReference type="GO" id="GO:0015562">
    <property type="term" value="F:efflux transmembrane transporter activity"/>
    <property type="evidence" value="ECO:0007669"/>
    <property type="project" value="InterPro"/>
</dbReference>
<dbReference type="RefSeq" id="WP_151133589.1">
    <property type="nucleotide sequence ID" value="NZ_CP043311.1"/>
</dbReference>
<feature type="signal peptide" evidence="9">
    <location>
        <begin position="1"/>
        <end position="27"/>
    </location>
</feature>
<keyword evidence="9" id="KW-0732">Signal</keyword>
<dbReference type="KEGG" id="plal:FXN65_12930"/>